<dbReference type="AlphaFoldDB" id="A0A6N7ED35"/>
<dbReference type="RefSeq" id="WP_152193211.1">
    <property type="nucleotide sequence ID" value="NZ_VUKD01000001.1"/>
</dbReference>
<proteinExistence type="predicted"/>
<feature type="transmembrane region" description="Helical" evidence="1">
    <location>
        <begin position="12"/>
        <end position="31"/>
    </location>
</feature>
<sequence length="146" mass="15048">MSGLQGAFGNLMITLIAPVGDTAVALRSVACRSRAGSSPSSKGWILAFVVGLAGMFANANLLAGEIARTFSEPGPFRAASVWTWLVATGLLLVVYVGVALIAVVGADVLGLDGRGPATALVFAPMATMFCNECRFKVWSGTTAKPR</sequence>
<dbReference type="EMBL" id="WHPC01000005">
    <property type="protein sequence ID" value="MPV36009.1"/>
    <property type="molecule type" value="Genomic_DNA"/>
</dbReference>
<gene>
    <name evidence="2" type="ORF">GB881_02920</name>
</gene>
<comment type="caution">
    <text evidence="2">The sequence shown here is derived from an EMBL/GenBank/DDBJ whole genome shotgun (WGS) entry which is preliminary data.</text>
</comment>
<accession>A0A6N7ED35</accession>
<protein>
    <submittedName>
        <fullName evidence="2">Uncharacterized protein</fullName>
    </submittedName>
</protein>
<evidence type="ECO:0000256" key="1">
    <source>
        <dbReference type="SAM" id="Phobius"/>
    </source>
</evidence>
<name>A0A6N7ED35_9MICO</name>
<feature type="transmembrane region" description="Helical" evidence="1">
    <location>
        <begin position="81"/>
        <end position="104"/>
    </location>
</feature>
<keyword evidence="1" id="KW-0472">Membrane</keyword>
<evidence type="ECO:0000313" key="3">
    <source>
        <dbReference type="Proteomes" id="UP000437709"/>
    </source>
</evidence>
<keyword evidence="1" id="KW-0812">Transmembrane</keyword>
<keyword evidence="1" id="KW-1133">Transmembrane helix</keyword>
<feature type="transmembrane region" description="Helical" evidence="1">
    <location>
        <begin position="43"/>
        <end position="61"/>
    </location>
</feature>
<dbReference type="Proteomes" id="UP000437709">
    <property type="component" value="Unassembled WGS sequence"/>
</dbReference>
<reference evidence="2 3" key="1">
    <citation type="submission" date="2019-10" db="EMBL/GenBank/DDBJ databases">
        <title>Georgenia wutianyii sp. nov. and Georgenia yuyongxinii sp. nov. isolated from plateau pika (Ochotona curzoniae) in the Qinghai-Tibet plateau of China.</title>
        <authorList>
            <person name="Tian Z."/>
        </authorList>
    </citation>
    <scope>NUCLEOTIDE SEQUENCE [LARGE SCALE GENOMIC DNA]</scope>
    <source>
        <strain evidence="2 3">JCM 19765</strain>
    </source>
</reference>
<keyword evidence="3" id="KW-1185">Reference proteome</keyword>
<organism evidence="2 3">
    <name type="scientific">Georgenia subflava</name>
    <dbReference type="NCBI Taxonomy" id="1622177"/>
    <lineage>
        <taxon>Bacteria</taxon>
        <taxon>Bacillati</taxon>
        <taxon>Actinomycetota</taxon>
        <taxon>Actinomycetes</taxon>
        <taxon>Micrococcales</taxon>
        <taxon>Bogoriellaceae</taxon>
        <taxon>Georgenia</taxon>
    </lineage>
</organism>
<evidence type="ECO:0000313" key="2">
    <source>
        <dbReference type="EMBL" id="MPV36009.1"/>
    </source>
</evidence>